<gene>
    <name evidence="1" type="ORF">DFQ09_101284</name>
</gene>
<name>A0A3D9N5Q4_9FLAO</name>
<dbReference type="EMBL" id="QREI01000001">
    <property type="protein sequence ID" value="REE27453.1"/>
    <property type="molecule type" value="Genomic_DNA"/>
</dbReference>
<accession>A0A3D9N5Q4</accession>
<organism evidence="1 2">
    <name type="scientific">Winogradskyella pacifica</name>
    <dbReference type="NCBI Taxonomy" id="664642"/>
    <lineage>
        <taxon>Bacteria</taxon>
        <taxon>Pseudomonadati</taxon>
        <taxon>Bacteroidota</taxon>
        <taxon>Flavobacteriia</taxon>
        <taxon>Flavobacteriales</taxon>
        <taxon>Flavobacteriaceae</taxon>
        <taxon>Winogradskyella</taxon>
    </lineage>
</organism>
<dbReference type="InterPro" id="IPR037226">
    <property type="entry name" value="CAC2185-like_sf"/>
</dbReference>
<dbReference type="SUPFAM" id="SSF142795">
    <property type="entry name" value="CAC2185-like"/>
    <property type="match status" value="1"/>
</dbReference>
<reference evidence="1 2" key="1">
    <citation type="submission" date="2018-07" db="EMBL/GenBank/DDBJ databases">
        <title>Genomic Encyclopedia of Type Strains, Phase III (KMG-III): the genomes of soil and plant-associated and newly described type strains.</title>
        <authorList>
            <person name="Whitman W."/>
        </authorList>
    </citation>
    <scope>NUCLEOTIDE SEQUENCE [LARGE SCALE GENOMIC DNA]</scope>
    <source>
        <strain evidence="1 2">CECT 7948</strain>
    </source>
</reference>
<dbReference type="InterPro" id="IPR015037">
    <property type="entry name" value="DUF1919"/>
</dbReference>
<keyword evidence="2" id="KW-1185">Reference proteome</keyword>
<dbReference type="OrthoDB" id="6636518at2"/>
<dbReference type="AlphaFoldDB" id="A0A3D9N5Q4"/>
<protein>
    <submittedName>
        <fullName evidence="1">Uncharacterized protein DUF1919</fullName>
    </submittedName>
</protein>
<proteinExistence type="predicted"/>
<sequence length="217" mass="26132">MRLISRIVFKLRFIYNKWVNIIYSKYATIRLKNKEFTVICNNCFGGHLYEATNRPYNTPTVGLYFFAEDYIKFISNIEDYLKEDLKFILKSRFEECKKEHKAKKYPIGVLSNNLEIHFLHYKTEQEAESKWNRRKERVEFENLLIIMNDQNRFSDKLMPQFDAIKCPKVFLSSKQRQGNNVKVISYYKGKDCVGDMYNDKIKCFKDFDLVSWIKNQK</sequence>
<comment type="caution">
    <text evidence="1">The sequence shown here is derived from an EMBL/GenBank/DDBJ whole genome shotgun (WGS) entry which is preliminary data.</text>
</comment>
<dbReference type="Proteomes" id="UP000256919">
    <property type="component" value="Unassembled WGS sequence"/>
</dbReference>
<dbReference type="Pfam" id="PF08942">
    <property type="entry name" value="DUF1919"/>
    <property type="match status" value="1"/>
</dbReference>
<evidence type="ECO:0000313" key="1">
    <source>
        <dbReference type="EMBL" id="REE27453.1"/>
    </source>
</evidence>
<evidence type="ECO:0000313" key="2">
    <source>
        <dbReference type="Proteomes" id="UP000256919"/>
    </source>
</evidence>
<dbReference type="RefSeq" id="WP_115807805.1">
    <property type="nucleotide sequence ID" value="NZ_QREI01000001.1"/>
</dbReference>